<dbReference type="PROSITE" id="PS51257">
    <property type="entry name" value="PROKAR_LIPOPROTEIN"/>
    <property type="match status" value="1"/>
</dbReference>
<dbReference type="Proteomes" id="UP000235836">
    <property type="component" value="Unassembled WGS sequence"/>
</dbReference>
<name>A0A2N6T500_9CORY</name>
<gene>
    <name evidence="1" type="ORF">CJ203_06505</name>
</gene>
<reference evidence="1 2" key="1">
    <citation type="submission" date="2017-09" db="EMBL/GenBank/DDBJ databases">
        <title>Bacterial strain isolated from the female urinary microbiota.</title>
        <authorList>
            <person name="Thomas-White K."/>
            <person name="Kumar N."/>
            <person name="Forster S."/>
            <person name="Putonti C."/>
            <person name="Lawley T."/>
            <person name="Wolfe A.J."/>
        </authorList>
    </citation>
    <scope>NUCLEOTIDE SEQUENCE [LARGE SCALE GENOMIC DNA]</scope>
    <source>
        <strain evidence="1 2">UMB0792</strain>
    </source>
</reference>
<dbReference type="AlphaFoldDB" id="A0A2N6T500"/>
<accession>A0A2N6T500</accession>
<evidence type="ECO:0000313" key="1">
    <source>
        <dbReference type="EMBL" id="PMC64387.1"/>
    </source>
</evidence>
<sequence length="290" mass="30905">MRKVLAGLVGAVVLALSGCSDPTAEEQEALAQWAATDPVFEGLTFSSVIGGGIPTGTVQVSGSVNVDDAPEFVAALVTLHDKGEELNQKMTSHVQAELGSTAFKWQGPFPTADFGAETAEQLALFAAPEVAEVSISASSSDGGLDVMVWRETSISDSAAREFRDHVYGHLDMHERDTFTLRGFPLHKPARLDGIADWDDLAPNLQLRPQGARLSALVEQAERVDAATSLYLYNAGNIGPLSVWYFYADGEYDPAELDPVKEILSQSVDGKAANLIVEGPDGKIEQTTVGD</sequence>
<dbReference type="EMBL" id="PNHG01000007">
    <property type="protein sequence ID" value="PMC64387.1"/>
    <property type="molecule type" value="Genomic_DNA"/>
</dbReference>
<keyword evidence="2" id="KW-1185">Reference proteome</keyword>
<protein>
    <submittedName>
        <fullName evidence="1">Uncharacterized protein</fullName>
    </submittedName>
</protein>
<organism evidence="1 2">
    <name type="scientific">Corynebacterium tuscaniense</name>
    <dbReference type="NCBI Taxonomy" id="302449"/>
    <lineage>
        <taxon>Bacteria</taxon>
        <taxon>Bacillati</taxon>
        <taxon>Actinomycetota</taxon>
        <taxon>Actinomycetes</taxon>
        <taxon>Mycobacteriales</taxon>
        <taxon>Corynebacteriaceae</taxon>
        <taxon>Corynebacterium</taxon>
    </lineage>
</organism>
<proteinExistence type="predicted"/>
<evidence type="ECO:0000313" key="2">
    <source>
        <dbReference type="Proteomes" id="UP000235836"/>
    </source>
</evidence>
<comment type="caution">
    <text evidence="1">The sequence shown here is derived from an EMBL/GenBank/DDBJ whole genome shotgun (WGS) entry which is preliminary data.</text>
</comment>